<dbReference type="RefSeq" id="WP_003499578.1">
    <property type="nucleotide sequence ID" value="NZ_CACRUA010000030.1"/>
</dbReference>
<name>A0AAW6AZS8_CLOSY</name>
<evidence type="ECO:0000313" key="2">
    <source>
        <dbReference type="Proteomes" id="UP001300871"/>
    </source>
</evidence>
<reference evidence="1" key="1">
    <citation type="submission" date="2023-01" db="EMBL/GenBank/DDBJ databases">
        <title>Human gut microbiome strain richness.</title>
        <authorList>
            <person name="Chen-Liaw A."/>
        </authorList>
    </citation>
    <scope>NUCLEOTIDE SEQUENCE</scope>
    <source>
        <strain evidence="1">B1_m1001713B170214d0_201011</strain>
    </source>
</reference>
<sequence>MKIGAITIGQAPREDVTCDVLPFLGEGVILLQAGGLDGLSKEEIAQFQPEQGDYVLISKLQDGTSVVFAEKYILPKLQSCIGRLEEQGAQLILFFCTGRFPDCFKSRVPLIFPYKLLNAVVPLLTPNSSIGVITPKPEQILQAGEKWEKLVRNVKVLAASPYGDPKELLQAAEQMRREPVDLIVLDCIGYNAAMKKEVEALSGKPVVLSRTLLARIAGEMTGCGCQAENAAREP</sequence>
<organism evidence="1 2">
    <name type="scientific">Clostridium symbiosum</name>
    <name type="common">Bacteroides symbiosus</name>
    <dbReference type="NCBI Taxonomy" id="1512"/>
    <lineage>
        <taxon>Bacteria</taxon>
        <taxon>Bacillati</taxon>
        <taxon>Bacillota</taxon>
        <taxon>Clostridia</taxon>
        <taxon>Lachnospirales</taxon>
        <taxon>Lachnospiraceae</taxon>
        <taxon>Otoolea</taxon>
    </lineage>
</organism>
<proteinExistence type="predicted"/>
<dbReference type="Pfam" id="PF07302">
    <property type="entry name" value="AroM"/>
    <property type="match status" value="1"/>
</dbReference>
<dbReference type="GeneID" id="57969797"/>
<dbReference type="EMBL" id="JAQLGM010000034">
    <property type="protein sequence ID" value="MDB2001240.1"/>
    <property type="molecule type" value="Genomic_DNA"/>
</dbReference>
<evidence type="ECO:0000313" key="1">
    <source>
        <dbReference type="EMBL" id="MDB2001240.1"/>
    </source>
</evidence>
<dbReference type="InterPro" id="IPR010843">
    <property type="entry name" value="Uncharacterised_AroM"/>
</dbReference>
<comment type="caution">
    <text evidence="1">The sequence shown here is derived from an EMBL/GenBank/DDBJ whole genome shotgun (WGS) entry which is preliminary data.</text>
</comment>
<dbReference type="Proteomes" id="UP001300871">
    <property type="component" value="Unassembled WGS sequence"/>
</dbReference>
<dbReference type="NCBIfam" id="NF007788">
    <property type="entry name" value="PRK10481.1"/>
    <property type="match status" value="1"/>
</dbReference>
<gene>
    <name evidence="1" type="ORF">PM006_13610</name>
</gene>
<accession>A0AAW6AZS8</accession>
<protein>
    <submittedName>
        <fullName evidence="1">AroM family protein</fullName>
    </submittedName>
</protein>
<dbReference type="AlphaFoldDB" id="A0AAW6AZS8"/>